<keyword evidence="1" id="KW-0808">Transferase</keyword>
<proteinExistence type="predicted"/>
<protein>
    <submittedName>
        <fullName evidence="1">Putative RNA-directed DNA polymerase</fullName>
    </submittedName>
</protein>
<name>A0A2S2NBP8_SCHGA</name>
<gene>
    <name evidence="1" type="primary">RTase_18</name>
    <name evidence="1" type="ORF">g.162618</name>
</gene>
<keyword evidence="1" id="KW-0695">RNA-directed DNA polymerase</keyword>
<keyword evidence="1" id="KW-0548">Nucleotidyltransferase</keyword>
<dbReference type="AlphaFoldDB" id="A0A2S2NBP8"/>
<dbReference type="GO" id="GO:0003964">
    <property type="term" value="F:RNA-directed DNA polymerase activity"/>
    <property type="evidence" value="ECO:0007669"/>
    <property type="project" value="UniProtKB-KW"/>
</dbReference>
<dbReference type="EMBL" id="GGMR01001753">
    <property type="protein sequence ID" value="MBY14372.1"/>
    <property type="molecule type" value="Transcribed_RNA"/>
</dbReference>
<reference evidence="1" key="1">
    <citation type="submission" date="2018-04" db="EMBL/GenBank/DDBJ databases">
        <title>Transcriptome of Schizaphis graminum biotype I.</title>
        <authorList>
            <person name="Scully E.D."/>
            <person name="Geib S.M."/>
            <person name="Palmer N.A."/>
            <person name="Koch K."/>
            <person name="Bradshaw J."/>
            <person name="Heng-Moss T."/>
            <person name="Sarath G."/>
        </authorList>
    </citation>
    <scope>NUCLEOTIDE SEQUENCE</scope>
</reference>
<organism evidence="1">
    <name type="scientific">Schizaphis graminum</name>
    <name type="common">Green bug aphid</name>
    <dbReference type="NCBI Taxonomy" id="13262"/>
    <lineage>
        <taxon>Eukaryota</taxon>
        <taxon>Metazoa</taxon>
        <taxon>Ecdysozoa</taxon>
        <taxon>Arthropoda</taxon>
        <taxon>Hexapoda</taxon>
        <taxon>Insecta</taxon>
        <taxon>Pterygota</taxon>
        <taxon>Neoptera</taxon>
        <taxon>Paraneoptera</taxon>
        <taxon>Hemiptera</taxon>
        <taxon>Sternorrhyncha</taxon>
        <taxon>Aphidomorpha</taxon>
        <taxon>Aphidoidea</taxon>
        <taxon>Aphididae</taxon>
        <taxon>Aphidini</taxon>
        <taxon>Schizaphis</taxon>
    </lineage>
</organism>
<evidence type="ECO:0000313" key="1">
    <source>
        <dbReference type="EMBL" id="MBY14372.1"/>
    </source>
</evidence>
<sequence length="160" mass="18619">MLYYIPITYISTIHIRNKRLVLNNLNNHLRQLRFLLSSKHVTLHNKILIYKVLLKPIWSYGIQLWGSAKDSNTNRIQTFQSKCLRQITKAPFYVSNDTLHSDLLFRQSKTSLKPYTNVSTLNLQFIVTSSPKTSPLEHSRPPGNPGRRLKGSWCRDLLID</sequence>
<accession>A0A2S2NBP8</accession>